<dbReference type="PANTHER" id="PTHR43037">
    <property type="entry name" value="UNNAMED PRODUCT-RELATED"/>
    <property type="match status" value="1"/>
</dbReference>
<evidence type="ECO:0000313" key="6">
    <source>
        <dbReference type="Proteomes" id="UP000183868"/>
    </source>
</evidence>
<dbReference type="AlphaFoldDB" id="H1XXI4"/>
<evidence type="ECO:0000313" key="4">
    <source>
        <dbReference type="EMBL" id="EHO43108.1"/>
    </source>
</evidence>
<proteinExistence type="predicted"/>
<dbReference type="SUPFAM" id="SSF53474">
    <property type="entry name" value="alpha/beta-Hydrolases"/>
    <property type="match status" value="1"/>
</dbReference>
<keyword evidence="1" id="KW-0732">Signal</keyword>
<keyword evidence="5" id="KW-1185">Reference proteome</keyword>
<protein>
    <submittedName>
        <fullName evidence="3">Alpha/beta hydrolase family protein</fullName>
    </submittedName>
</protein>
<name>H1XXI4_CALAY</name>
<dbReference type="Proteomes" id="UP000004671">
    <property type="component" value="Chromosome"/>
</dbReference>
<dbReference type="Proteomes" id="UP000183868">
    <property type="component" value="Chromosome"/>
</dbReference>
<dbReference type="KEGG" id="caby:Cabys_2446"/>
<dbReference type="STRING" id="880073.Cabys_2446"/>
<feature type="domain" description="Peptidase S9 prolyl oligopeptidase catalytic" evidence="2">
    <location>
        <begin position="352"/>
        <end position="500"/>
    </location>
</feature>
<reference evidence="3 6" key="2">
    <citation type="submission" date="2016-11" db="EMBL/GenBank/DDBJ databases">
        <title>Genomic analysis of Caldithrix abyssi and proposal of a novel bacterial phylum Caldithrichaeota.</title>
        <authorList>
            <person name="Kublanov I."/>
            <person name="Sigalova O."/>
            <person name="Gavrilov S."/>
            <person name="Lebedinsky A."/>
            <person name="Ivanova N."/>
            <person name="Daum C."/>
            <person name="Reddy T."/>
            <person name="Klenk H.P."/>
            <person name="Goker M."/>
            <person name="Reva O."/>
            <person name="Miroshnichenko M."/>
            <person name="Kyprides N."/>
            <person name="Woyke T."/>
            <person name="Gelfand M."/>
        </authorList>
    </citation>
    <scope>NUCLEOTIDE SEQUENCE [LARGE SCALE GENOMIC DNA]</scope>
    <source>
        <strain evidence="3 6">LF13</strain>
    </source>
</reference>
<accession>H1XXI4</accession>
<dbReference type="InterPro" id="IPR050955">
    <property type="entry name" value="Plant_Biomass_Hydrol_Est"/>
</dbReference>
<keyword evidence="3" id="KW-0378">Hydrolase</keyword>
<organism evidence="4 5">
    <name type="scientific">Caldithrix abyssi DSM 13497</name>
    <dbReference type="NCBI Taxonomy" id="880073"/>
    <lineage>
        <taxon>Bacteria</taxon>
        <taxon>Pseudomonadati</taxon>
        <taxon>Calditrichota</taxon>
        <taxon>Calditrichia</taxon>
        <taxon>Calditrichales</taxon>
        <taxon>Calditrichaceae</taxon>
        <taxon>Caldithrix</taxon>
    </lineage>
</organism>
<dbReference type="Pfam" id="PF00326">
    <property type="entry name" value="Peptidase_S9"/>
    <property type="match status" value="1"/>
</dbReference>
<dbReference type="OrthoDB" id="9764953at2"/>
<dbReference type="InterPro" id="IPR001375">
    <property type="entry name" value="Peptidase_S9_cat"/>
</dbReference>
<dbReference type="EMBL" id="CP018099">
    <property type="protein sequence ID" value="APF19195.1"/>
    <property type="molecule type" value="Genomic_DNA"/>
</dbReference>
<dbReference type="HOGENOM" id="CLU_018337_0_0_0"/>
<evidence type="ECO:0000259" key="2">
    <source>
        <dbReference type="Pfam" id="PF00326"/>
    </source>
</evidence>
<dbReference type="GO" id="GO:0008236">
    <property type="term" value="F:serine-type peptidase activity"/>
    <property type="evidence" value="ECO:0007669"/>
    <property type="project" value="InterPro"/>
</dbReference>
<dbReference type="PaxDb" id="880073-Calab_3509"/>
<reference evidence="4 5" key="1">
    <citation type="submission" date="2011-09" db="EMBL/GenBank/DDBJ databases">
        <title>The permanent draft genome of Caldithrix abyssi DSM 13497.</title>
        <authorList>
            <consortium name="US DOE Joint Genome Institute (JGI-PGF)"/>
            <person name="Lucas S."/>
            <person name="Han J."/>
            <person name="Lapidus A."/>
            <person name="Bruce D."/>
            <person name="Goodwin L."/>
            <person name="Pitluck S."/>
            <person name="Peters L."/>
            <person name="Kyrpides N."/>
            <person name="Mavromatis K."/>
            <person name="Ivanova N."/>
            <person name="Mikhailova N."/>
            <person name="Chertkov O."/>
            <person name="Detter J.C."/>
            <person name="Tapia R."/>
            <person name="Han C."/>
            <person name="Land M."/>
            <person name="Hauser L."/>
            <person name="Markowitz V."/>
            <person name="Cheng J.-F."/>
            <person name="Hugenholtz P."/>
            <person name="Woyke T."/>
            <person name="Wu D."/>
            <person name="Spring S."/>
            <person name="Brambilla E."/>
            <person name="Klenk H.-P."/>
            <person name="Eisen J.A."/>
        </authorList>
    </citation>
    <scope>NUCLEOTIDE SEQUENCE [LARGE SCALE GENOMIC DNA]</scope>
    <source>
        <strain evidence="4 5">DSM 13497</strain>
    </source>
</reference>
<dbReference type="eggNOG" id="COG1506">
    <property type="taxonomic scope" value="Bacteria"/>
</dbReference>
<dbReference type="InParanoid" id="H1XXI4"/>
<gene>
    <name evidence="3" type="ORF">Cabys_2446</name>
    <name evidence="4" type="ORF">Calab_3509</name>
</gene>
<evidence type="ECO:0000313" key="5">
    <source>
        <dbReference type="Proteomes" id="UP000004671"/>
    </source>
</evidence>
<dbReference type="GO" id="GO:0006508">
    <property type="term" value="P:proteolysis"/>
    <property type="evidence" value="ECO:0007669"/>
    <property type="project" value="InterPro"/>
</dbReference>
<sequence precursor="true">MYRFKFFLLIILFFNPFVFAQQIIDQYLILEIPHADRWSFVQVDPLEQALVDGNFQLPFPGQQVKFGQRGRAVWQKITIDSSGWYRPKDKRAFYAFFTINAEKEKTIILDGRGHNLVYVNGQPRVGNPYQSHDQNSPHGPEFGLSALPVQLKKGQNTFLFKCYRGRLKVVIHAPSADLAFNANDVTLPDLISGQRMDAPAAVVVLNNTASPLKDVTISSDNPLIPETKVPIIQPFSVRKVPFFIKGRAPQEKGDLPVTLYLNWKGKRVAQTKINLRVVGTEDVQKHTFISHIDGSVQYFAINPAQMHDGSPRALVLSVHGAGVEALNQARAYFPKKWTHIVAATNRRPFGYNWEDWGRLDALEVLNTVKQKWNIDPARIYLTGHSMGGHGTWQLGAHYPDQFGAIGPSAGWISYFTYVKPESSGQTGPVEKMLLRANAPSRTPLLAENYKQLGVYIIHGDSDRVVPVQESRKMVEILKEIGHRDFVYHEEPGARHWWDRSDEPGADCVDWPPLFDFFARHARPTPEQIRQIQFVTASPGISATNRWITIYAQQRAFEFSKIDIQVDPGNRKLHGKTQNIARLKIDLSPLTPGQPVTVELDGQILKDLTWPAKGALFFEKIDNRWVKTSEWPRQDKGPHRYGGFKDAFRNQVLFVVGSKGSKEENAWALEKARYDAEVFWYQGNGSVDIILDREFDPEKYQDRNVILYGNARTNGAWKKLLKDCPIQVLEGKIKIGSETLKGNDLAALFIFPRRDSDFALVGVVGGTGIKGMRATNTQKYLYAGNGYPDFMVFQSAIYNYGLAAIKAIGYFSNQWKLDKANMVRQ</sequence>
<dbReference type="Gene3D" id="3.40.50.1820">
    <property type="entry name" value="alpha/beta hydrolase"/>
    <property type="match status" value="1"/>
</dbReference>
<evidence type="ECO:0000256" key="1">
    <source>
        <dbReference type="ARBA" id="ARBA00022729"/>
    </source>
</evidence>
<dbReference type="EMBL" id="CM001402">
    <property type="protein sequence ID" value="EHO43108.1"/>
    <property type="molecule type" value="Genomic_DNA"/>
</dbReference>
<dbReference type="InterPro" id="IPR029058">
    <property type="entry name" value="AB_hydrolase_fold"/>
</dbReference>
<dbReference type="RefSeq" id="WP_006930594.1">
    <property type="nucleotide sequence ID" value="NZ_CM001402.1"/>
</dbReference>
<dbReference type="PANTHER" id="PTHR43037:SF4">
    <property type="entry name" value="PEPTIDASE S9 PROLYL OLIGOPEPTIDASE CATALYTIC DOMAIN-CONTAINING PROTEIN"/>
    <property type="match status" value="1"/>
</dbReference>
<evidence type="ECO:0000313" key="3">
    <source>
        <dbReference type="EMBL" id="APF19195.1"/>
    </source>
</evidence>